<dbReference type="AlphaFoldDB" id="A0A2N6SD56"/>
<dbReference type="PROSITE" id="PS51257">
    <property type="entry name" value="PROKAR_LIPOPROTEIN"/>
    <property type="match status" value="1"/>
</dbReference>
<evidence type="ECO:0000313" key="2">
    <source>
        <dbReference type="EMBL" id="PMC51827.1"/>
    </source>
</evidence>
<dbReference type="Proteomes" id="UP000235670">
    <property type="component" value="Unassembled WGS sequence"/>
</dbReference>
<evidence type="ECO:0008006" key="4">
    <source>
        <dbReference type="Google" id="ProtNLM"/>
    </source>
</evidence>
<accession>A0A2N6SD56</accession>
<evidence type="ECO:0000256" key="1">
    <source>
        <dbReference type="SAM" id="SignalP"/>
    </source>
</evidence>
<sequence length="258" mass="28120">MTKSIKKVLLMLTTVVLTVVLAACGSGGSGGGSSAPKTPTSKEVFEKYTEVAKNIKSAKFIADVQMSDSKGQLTMKMNGTFSGEPLTMLVDYDISNGKQSQKMSMYLKDSSNIYISQGSSGWKKMPVDEATKKQLDSIKDVAGNEKALNFYKNNADSFKVEEEGDNYVLTYTGNDEKFKELLKELGSSSGTSSNYDNFNFKNATVKLTVKKSNYEPVASEVSTELENKKDSQNTTKVVTKQTFSEINTAKVTAPEGVK</sequence>
<organism evidence="2 3">
    <name type="scientific">Gemella sanguinis</name>
    <dbReference type="NCBI Taxonomy" id="84135"/>
    <lineage>
        <taxon>Bacteria</taxon>
        <taxon>Bacillati</taxon>
        <taxon>Bacillota</taxon>
        <taxon>Bacilli</taxon>
        <taxon>Bacillales</taxon>
        <taxon>Gemellaceae</taxon>
        <taxon>Gemella</taxon>
    </lineage>
</organism>
<dbReference type="STRING" id="84135.GCA_001052115_01336"/>
<dbReference type="RefSeq" id="WP_102190139.1">
    <property type="nucleotide sequence ID" value="NZ_CAUTAO010000002.1"/>
</dbReference>
<dbReference type="Gene3D" id="2.50.20.20">
    <property type="match status" value="1"/>
</dbReference>
<proteinExistence type="predicted"/>
<feature type="chain" id="PRO_5014989378" description="Lipoprotein" evidence="1">
    <location>
        <begin position="23"/>
        <end position="258"/>
    </location>
</feature>
<dbReference type="Pfam" id="PF20316">
    <property type="entry name" value="DUF6612"/>
    <property type="match status" value="1"/>
</dbReference>
<reference evidence="2 3" key="1">
    <citation type="submission" date="2017-09" db="EMBL/GenBank/DDBJ databases">
        <title>Bacterial strain isolated from the female urinary microbiota.</title>
        <authorList>
            <person name="Thomas-White K."/>
            <person name="Kumar N."/>
            <person name="Forster S."/>
            <person name="Putonti C."/>
            <person name="Lawley T."/>
            <person name="Wolfe A.J."/>
        </authorList>
    </citation>
    <scope>NUCLEOTIDE SEQUENCE [LARGE SCALE GENOMIC DNA]</scope>
    <source>
        <strain evidence="2 3">UMB0186</strain>
    </source>
</reference>
<dbReference type="InterPro" id="IPR046720">
    <property type="entry name" value="DUF6612"/>
</dbReference>
<keyword evidence="1" id="KW-0732">Signal</keyword>
<gene>
    <name evidence="2" type="ORF">CJ218_07450</name>
</gene>
<dbReference type="OrthoDB" id="1957331at2"/>
<dbReference type="EMBL" id="PNGT01000009">
    <property type="protein sequence ID" value="PMC51827.1"/>
    <property type="molecule type" value="Genomic_DNA"/>
</dbReference>
<feature type="signal peptide" evidence="1">
    <location>
        <begin position="1"/>
        <end position="22"/>
    </location>
</feature>
<protein>
    <recommendedName>
        <fullName evidence="4">Lipoprotein</fullName>
    </recommendedName>
</protein>
<name>A0A2N6SD56_9BACL</name>
<comment type="caution">
    <text evidence="2">The sequence shown here is derived from an EMBL/GenBank/DDBJ whole genome shotgun (WGS) entry which is preliminary data.</text>
</comment>
<evidence type="ECO:0000313" key="3">
    <source>
        <dbReference type="Proteomes" id="UP000235670"/>
    </source>
</evidence>